<dbReference type="InterPro" id="IPR008228">
    <property type="entry name" value="UCP006173"/>
</dbReference>
<reference evidence="1" key="1">
    <citation type="submission" date="2020-11" db="EMBL/GenBank/DDBJ databases">
        <authorList>
            <person name="Tran Van P."/>
        </authorList>
    </citation>
    <scope>NUCLEOTIDE SEQUENCE</scope>
</reference>
<dbReference type="PIRSF" id="PIRSF006173">
    <property type="entry name" value="UCP006173"/>
    <property type="match status" value="1"/>
</dbReference>
<dbReference type="NCBIfam" id="NF003507">
    <property type="entry name" value="PRK05170.2-5"/>
    <property type="match status" value="1"/>
</dbReference>
<dbReference type="EMBL" id="OB723408">
    <property type="protein sequence ID" value="CAD7239351.1"/>
    <property type="molecule type" value="Genomic_DNA"/>
</dbReference>
<proteinExistence type="inferred from homology"/>
<dbReference type="PANTHER" id="PTHR37421">
    <property type="entry name" value="UPF0260 PROTEIN YCGN"/>
    <property type="match status" value="1"/>
</dbReference>
<dbReference type="PANTHER" id="PTHR37421:SF1">
    <property type="entry name" value="UPF0260 PROTEIN YCGN"/>
    <property type="match status" value="1"/>
</dbReference>
<dbReference type="HAMAP" id="MF_00676">
    <property type="entry name" value="UPF0260"/>
    <property type="match status" value="1"/>
</dbReference>
<dbReference type="NCBIfam" id="NF003501">
    <property type="entry name" value="PRK05170.1-5"/>
    <property type="match status" value="1"/>
</dbReference>
<dbReference type="Pfam" id="PF03692">
    <property type="entry name" value="CxxCxxCC"/>
    <property type="match status" value="1"/>
</dbReference>
<evidence type="ECO:0000313" key="1">
    <source>
        <dbReference type="EMBL" id="CAD7239351.1"/>
    </source>
</evidence>
<organism evidence="1">
    <name type="scientific">Cyprideis torosa</name>
    <dbReference type="NCBI Taxonomy" id="163714"/>
    <lineage>
        <taxon>Eukaryota</taxon>
        <taxon>Metazoa</taxon>
        <taxon>Ecdysozoa</taxon>
        <taxon>Arthropoda</taxon>
        <taxon>Crustacea</taxon>
        <taxon>Oligostraca</taxon>
        <taxon>Ostracoda</taxon>
        <taxon>Podocopa</taxon>
        <taxon>Podocopida</taxon>
        <taxon>Cytherocopina</taxon>
        <taxon>Cytheroidea</taxon>
        <taxon>Cytherideidae</taxon>
        <taxon>Cyprideis</taxon>
    </lineage>
</organism>
<dbReference type="AlphaFoldDB" id="A0A7R9A189"/>
<protein>
    <submittedName>
        <fullName evidence="1">Uncharacterized protein</fullName>
    </submittedName>
</protein>
<name>A0A7R9A189_9CRUS</name>
<sequence length="164" mass="18613">MAADNMAADSPPFWERLSLDKMSEEQWESLCDGCGRCCLQKLEDADTHEVWFTRVACHQLNEATGRCRDYGRRFDNVPDCLAVRPLTAEKSNWLPDSCAYRRLNEGKSLENWHPLISGRAESVKEAGICVAGRCISETKVPISHYSHYLFDWKDVPEGEAEGLD</sequence>
<dbReference type="InterPro" id="IPR005358">
    <property type="entry name" value="Puta_zinc/iron-chelating_dom"/>
</dbReference>
<accession>A0A7R9A189</accession>
<gene>
    <name evidence="1" type="ORF">CTOB1V02_LOCUS17166</name>
</gene>
<dbReference type="OrthoDB" id="10055823at2759"/>